<dbReference type="CDD" id="cd06558">
    <property type="entry name" value="crotonase-like"/>
    <property type="match status" value="1"/>
</dbReference>
<feature type="non-terminal residue" evidence="9">
    <location>
        <position position="423"/>
    </location>
</feature>
<evidence type="ECO:0000256" key="3">
    <source>
        <dbReference type="ARBA" id="ARBA00023235"/>
    </source>
</evidence>
<evidence type="ECO:0000256" key="7">
    <source>
        <dbReference type="RuleBase" id="RU003707"/>
    </source>
</evidence>
<evidence type="ECO:0000256" key="2">
    <source>
        <dbReference type="ARBA" id="ARBA00023027"/>
    </source>
</evidence>
<dbReference type="InterPro" id="IPR018376">
    <property type="entry name" value="Enoyl-CoA_hyd/isom_CS"/>
</dbReference>
<dbReference type="Gene3D" id="3.40.50.720">
    <property type="entry name" value="NAD(P)-binding Rossmann-like Domain"/>
    <property type="match status" value="1"/>
</dbReference>
<evidence type="ECO:0000256" key="5">
    <source>
        <dbReference type="ARBA" id="ARBA00023268"/>
    </source>
</evidence>
<dbReference type="GO" id="GO:0003857">
    <property type="term" value="F:(3S)-3-hydroxyacyl-CoA dehydrogenase (NAD+) activity"/>
    <property type="evidence" value="ECO:0007669"/>
    <property type="project" value="UniProtKB-EC"/>
</dbReference>
<dbReference type="GO" id="GO:0016853">
    <property type="term" value="F:isomerase activity"/>
    <property type="evidence" value="ECO:0007669"/>
    <property type="project" value="UniProtKB-KW"/>
</dbReference>
<evidence type="ECO:0000256" key="6">
    <source>
        <dbReference type="ARBA" id="ARBA00049556"/>
    </source>
</evidence>
<feature type="domain" description="3-hydroxyacyl-CoA dehydrogenase NAD binding" evidence="8">
    <location>
        <begin position="247"/>
        <end position="421"/>
    </location>
</feature>
<evidence type="ECO:0000256" key="4">
    <source>
        <dbReference type="ARBA" id="ARBA00023239"/>
    </source>
</evidence>
<comment type="similarity">
    <text evidence="7">Belongs to the enoyl-CoA hydratase/isomerase family.</text>
</comment>
<dbReference type="AlphaFoldDB" id="A0A540V7E1"/>
<dbReference type="Gene3D" id="3.90.226.10">
    <property type="entry name" value="2-enoyl-CoA Hydratase, Chain A, domain 1"/>
    <property type="match status" value="1"/>
</dbReference>
<dbReference type="GO" id="GO:0070403">
    <property type="term" value="F:NAD+ binding"/>
    <property type="evidence" value="ECO:0007669"/>
    <property type="project" value="InterPro"/>
</dbReference>
<dbReference type="PANTHER" id="PTHR23309">
    <property type="entry name" value="3-HYDROXYACYL-COA DEHYROGENASE"/>
    <property type="match status" value="1"/>
</dbReference>
<evidence type="ECO:0000313" key="9">
    <source>
        <dbReference type="EMBL" id="TQE92638.1"/>
    </source>
</evidence>
<dbReference type="GO" id="GO:0006631">
    <property type="term" value="P:fatty acid metabolic process"/>
    <property type="evidence" value="ECO:0007669"/>
    <property type="project" value="InterPro"/>
</dbReference>
<dbReference type="InterPro" id="IPR001753">
    <property type="entry name" value="Enoyl-CoA_hydra/iso"/>
</dbReference>
<accession>A0A540V7E1</accession>
<organism evidence="9 10">
    <name type="scientific">Spiribacter salinus</name>
    <dbReference type="NCBI Taxonomy" id="1335746"/>
    <lineage>
        <taxon>Bacteria</taxon>
        <taxon>Pseudomonadati</taxon>
        <taxon>Pseudomonadota</taxon>
        <taxon>Gammaproteobacteria</taxon>
        <taxon>Chromatiales</taxon>
        <taxon>Ectothiorhodospiraceae</taxon>
        <taxon>Spiribacter</taxon>
    </lineage>
</organism>
<keyword evidence="1" id="KW-0560">Oxidoreductase</keyword>
<dbReference type="Proteomes" id="UP000315400">
    <property type="component" value="Unassembled WGS sequence"/>
</dbReference>
<feature type="non-terminal residue" evidence="9">
    <location>
        <position position="1"/>
    </location>
</feature>
<keyword evidence="3" id="KW-0413">Isomerase</keyword>
<comment type="catalytic activity">
    <reaction evidence="6">
        <text>a (3S)-3-hydroxyacyl-CoA + NAD(+) = a 3-oxoacyl-CoA + NADH + H(+)</text>
        <dbReference type="Rhea" id="RHEA:22432"/>
        <dbReference type="ChEBI" id="CHEBI:15378"/>
        <dbReference type="ChEBI" id="CHEBI:57318"/>
        <dbReference type="ChEBI" id="CHEBI:57540"/>
        <dbReference type="ChEBI" id="CHEBI:57945"/>
        <dbReference type="ChEBI" id="CHEBI:90726"/>
        <dbReference type="EC" id="1.1.1.35"/>
    </reaction>
</comment>
<dbReference type="InterPro" id="IPR006176">
    <property type="entry name" value="3-OHacyl-CoA_DH_NAD-bd"/>
</dbReference>
<dbReference type="PROSITE" id="PS00166">
    <property type="entry name" value="ENOYL_COA_HYDRATASE"/>
    <property type="match status" value="1"/>
</dbReference>
<dbReference type="EMBL" id="VIFK01000620">
    <property type="protein sequence ID" value="TQE92638.1"/>
    <property type="molecule type" value="Genomic_DNA"/>
</dbReference>
<dbReference type="SUPFAM" id="SSF52096">
    <property type="entry name" value="ClpP/crotonase"/>
    <property type="match status" value="1"/>
</dbReference>
<dbReference type="Pfam" id="PF00378">
    <property type="entry name" value="ECH_1"/>
    <property type="match status" value="1"/>
</dbReference>
<dbReference type="GO" id="GO:0016829">
    <property type="term" value="F:lyase activity"/>
    <property type="evidence" value="ECO:0007669"/>
    <property type="project" value="UniProtKB-KW"/>
</dbReference>
<dbReference type="InterPro" id="IPR029045">
    <property type="entry name" value="ClpP/crotonase-like_dom_sf"/>
</dbReference>
<dbReference type="Pfam" id="PF02737">
    <property type="entry name" value="3HCDH_N"/>
    <property type="match status" value="1"/>
</dbReference>
<gene>
    <name evidence="9" type="ORF">FKY71_19575</name>
</gene>
<keyword evidence="4" id="KW-0456">Lyase</keyword>
<dbReference type="InterPro" id="IPR036291">
    <property type="entry name" value="NAD(P)-bd_dom_sf"/>
</dbReference>
<sequence length="423" mass="45322">ITGSDRAFSGGADISEFNTPKMSKEPVLPTVINYLDTARKPVIAAISGNCMGGGLELAMGCHYRVTTPDAQIALPEVKLGLLPGAGGTQRLPRLIGAEHALNMIVSGTTMPAKQFQGSPLFDELTDGDLMEAAIAFAKKVVSENKGIRRVRDMKVKHANPEGFTMFARNTVGAVAKDYPAPSKCVDAVAASMTMPFDKGIDVERKAFGELLQTPESAALRHAFFAERLTSKIKDVPADTPTREIKSVGVIGAGTMGTGIAINFLNAGIPVHIVEMKQEGLDRGIEHINSVYEGRVKKAKMSEDKAKATLELLTTSLGYDELKDVDLVIEAVFEEMGVKQSVFETLDKTCKSGAILASNTSTLDVNKIASFTQRPEDVIGLHFFSPANIMKLLEVVRGDRTAKDVLATAMKLAKTIKKTPVVSG</sequence>
<dbReference type="SUPFAM" id="SSF51735">
    <property type="entry name" value="NAD(P)-binding Rossmann-fold domains"/>
    <property type="match status" value="1"/>
</dbReference>
<proteinExistence type="inferred from homology"/>
<protein>
    <submittedName>
        <fullName evidence="9">3-hydroxyacyl-CoA dehydrogenase</fullName>
    </submittedName>
</protein>
<comment type="caution">
    <text evidence="9">The sequence shown here is derived from an EMBL/GenBank/DDBJ whole genome shotgun (WGS) entry which is preliminary data.</text>
</comment>
<keyword evidence="5" id="KW-0511">Multifunctional enzyme</keyword>
<evidence type="ECO:0000256" key="1">
    <source>
        <dbReference type="ARBA" id="ARBA00023002"/>
    </source>
</evidence>
<dbReference type="FunFam" id="3.40.50.720:FF:000009">
    <property type="entry name" value="Fatty oxidation complex, alpha subunit"/>
    <property type="match status" value="1"/>
</dbReference>
<reference evidence="9 10" key="1">
    <citation type="submission" date="2019-06" db="EMBL/GenBank/DDBJ databases">
        <title>Metagenome assembled Genome of Spiribacter salinus SL48-SHIP from the microbial mat of Salt Lake 48 (Novosibirsk region, Russia).</title>
        <authorList>
            <person name="Shipova A."/>
            <person name="Rozanov A.S."/>
            <person name="Bryanskaya A.V."/>
            <person name="Peltek S.E."/>
        </authorList>
    </citation>
    <scope>NUCLEOTIDE SEQUENCE [LARGE SCALE GENOMIC DNA]</scope>
    <source>
        <strain evidence="9">SL48-SHIP-2</strain>
    </source>
</reference>
<evidence type="ECO:0000259" key="8">
    <source>
        <dbReference type="Pfam" id="PF02737"/>
    </source>
</evidence>
<name>A0A540V7E1_9GAMM</name>
<keyword evidence="2" id="KW-0520">NAD</keyword>
<evidence type="ECO:0000313" key="10">
    <source>
        <dbReference type="Proteomes" id="UP000315400"/>
    </source>
</evidence>